<keyword evidence="9" id="KW-1185">Reference proteome</keyword>
<evidence type="ECO:0000313" key="8">
    <source>
        <dbReference type="EMBL" id="KAJ4348029.1"/>
    </source>
</evidence>
<dbReference type="Proteomes" id="UP001140513">
    <property type="component" value="Unassembled WGS sequence"/>
</dbReference>
<comment type="cofactor">
    <cofactor evidence="1">
        <name>heme</name>
        <dbReference type="ChEBI" id="CHEBI:30413"/>
    </cofactor>
</comment>
<dbReference type="InterPro" id="IPR047146">
    <property type="entry name" value="Cyt_P450_E_CYP52_fungi"/>
</dbReference>
<evidence type="ECO:0000256" key="6">
    <source>
        <dbReference type="ARBA" id="ARBA00023033"/>
    </source>
</evidence>
<keyword evidence="7" id="KW-0349">Heme</keyword>
<dbReference type="InterPro" id="IPR017972">
    <property type="entry name" value="Cyt_P450_CS"/>
</dbReference>
<keyword evidence="5 7" id="KW-0408">Iron</keyword>
<dbReference type="PANTHER" id="PTHR24287:SF17">
    <property type="entry name" value="P450, PUTATIVE (EUROFUNG)-RELATED"/>
    <property type="match status" value="1"/>
</dbReference>
<dbReference type="OrthoDB" id="1470350at2759"/>
<dbReference type="AlphaFoldDB" id="A0A9W9C852"/>
<dbReference type="GeneID" id="80912931"/>
<dbReference type="GO" id="GO:0005506">
    <property type="term" value="F:iron ion binding"/>
    <property type="evidence" value="ECO:0007669"/>
    <property type="project" value="InterPro"/>
</dbReference>
<keyword evidence="6 7" id="KW-0503">Monooxygenase</keyword>
<dbReference type="PRINTS" id="PR00385">
    <property type="entry name" value="P450"/>
</dbReference>
<dbReference type="Pfam" id="PF00067">
    <property type="entry name" value="p450"/>
    <property type="match status" value="1"/>
</dbReference>
<reference evidence="8" key="1">
    <citation type="submission" date="2022-10" db="EMBL/GenBank/DDBJ databases">
        <title>Tapping the CABI collections for fungal endophytes: first genome assemblies for Collariella, Neodidymelliopsis, Ascochyta clinopodiicola, Didymella pomorum, Didymosphaeria variabile, Neocosmospora piperis and Neocucurbitaria cava.</title>
        <authorList>
            <person name="Hill R."/>
        </authorList>
    </citation>
    <scope>NUCLEOTIDE SEQUENCE</scope>
    <source>
        <strain evidence="8">IMI 356815</strain>
    </source>
</reference>
<keyword evidence="4 7" id="KW-0560">Oxidoreductase</keyword>
<dbReference type="PANTHER" id="PTHR24287">
    <property type="entry name" value="P450, PUTATIVE (EUROFUNG)-RELATED"/>
    <property type="match status" value="1"/>
</dbReference>
<sequence length="274" mass="31305">MLGRFKSFAPKAGYVDVCRRVHEYIEYYIRQALTAPSLKQTPQEYDEPQKGQRSMVQGLAAQTDDMDFIRSQILQGMLAAQETISVLVSNTMFLMARHPSEWAELRTEVLSYGEDLFNFHRLSVFKPLQNILNEALRIYPVFPMLGRTCLQDTTLPVGGGKNQDQPIYVAKGTFVVTSYIAMHMNDKVFGKSPEQFRPTRWNEIRPSQWEYMPFGGGERACLGREKVLAEAAYVVARLAQTFTRVESRDDRPWKEVVRMTAKNANGCQVGLFRG</sequence>
<dbReference type="RefSeq" id="XP_056067417.1">
    <property type="nucleotide sequence ID" value="XM_056218152.1"/>
</dbReference>
<comment type="caution">
    <text evidence="8">The sequence shown here is derived from an EMBL/GenBank/DDBJ whole genome shotgun (WGS) entry which is preliminary data.</text>
</comment>
<dbReference type="PROSITE" id="PS00086">
    <property type="entry name" value="CYTOCHROME_P450"/>
    <property type="match status" value="1"/>
</dbReference>
<dbReference type="GO" id="GO:0020037">
    <property type="term" value="F:heme binding"/>
    <property type="evidence" value="ECO:0007669"/>
    <property type="project" value="InterPro"/>
</dbReference>
<evidence type="ECO:0000256" key="1">
    <source>
        <dbReference type="ARBA" id="ARBA00001971"/>
    </source>
</evidence>
<evidence type="ECO:0008006" key="10">
    <source>
        <dbReference type="Google" id="ProtNLM"/>
    </source>
</evidence>
<evidence type="ECO:0000256" key="7">
    <source>
        <dbReference type="RuleBase" id="RU000461"/>
    </source>
</evidence>
<protein>
    <recommendedName>
        <fullName evidence="10">Cytochrome P450</fullName>
    </recommendedName>
</protein>
<dbReference type="InterPro" id="IPR002974">
    <property type="entry name" value="Cyt_P450_E_CYP52_ascomycetes"/>
</dbReference>
<evidence type="ECO:0000256" key="4">
    <source>
        <dbReference type="ARBA" id="ARBA00023002"/>
    </source>
</evidence>
<organism evidence="8 9">
    <name type="scientific">Didymosphaeria variabile</name>
    <dbReference type="NCBI Taxonomy" id="1932322"/>
    <lineage>
        <taxon>Eukaryota</taxon>
        <taxon>Fungi</taxon>
        <taxon>Dikarya</taxon>
        <taxon>Ascomycota</taxon>
        <taxon>Pezizomycotina</taxon>
        <taxon>Dothideomycetes</taxon>
        <taxon>Pleosporomycetidae</taxon>
        <taxon>Pleosporales</taxon>
        <taxon>Massarineae</taxon>
        <taxon>Didymosphaeriaceae</taxon>
        <taxon>Didymosphaeria</taxon>
    </lineage>
</organism>
<evidence type="ECO:0000313" key="9">
    <source>
        <dbReference type="Proteomes" id="UP001140513"/>
    </source>
</evidence>
<gene>
    <name evidence="8" type="ORF">N0V89_009401</name>
</gene>
<dbReference type="SUPFAM" id="SSF48264">
    <property type="entry name" value="Cytochrome P450"/>
    <property type="match status" value="1"/>
</dbReference>
<accession>A0A9W9C852</accession>
<evidence type="ECO:0000256" key="3">
    <source>
        <dbReference type="ARBA" id="ARBA00022723"/>
    </source>
</evidence>
<proteinExistence type="inferred from homology"/>
<dbReference type="GO" id="GO:0016712">
    <property type="term" value="F:oxidoreductase activity, acting on paired donors, with incorporation or reduction of molecular oxygen, reduced flavin or flavoprotein as one donor, and incorporation of one atom of oxygen"/>
    <property type="evidence" value="ECO:0007669"/>
    <property type="project" value="InterPro"/>
</dbReference>
<dbReference type="InterPro" id="IPR036396">
    <property type="entry name" value="Cyt_P450_sf"/>
</dbReference>
<evidence type="ECO:0000256" key="2">
    <source>
        <dbReference type="ARBA" id="ARBA00010617"/>
    </source>
</evidence>
<evidence type="ECO:0000256" key="5">
    <source>
        <dbReference type="ARBA" id="ARBA00023004"/>
    </source>
</evidence>
<dbReference type="EMBL" id="JAPEUX010000007">
    <property type="protein sequence ID" value="KAJ4348029.1"/>
    <property type="molecule type" value="Genomic_DNA"/>
</dbReference>
<dbReference type="InterPro" id="IPR001128">
    <property type="entry name" value="Cyt_P450"/>
</dbReference>
<dbReference type="Gene3D" id="1.10.630.10">
    <property type="entry name" value="Cytochrome P450"/>
    <property type="match status" value="1"/>
</dbReference>
<dbReference type="PRINTS" id="PR01239">
    <property type="entry name" value="EP450IICYP52"/>
</dbReference>
<comment type="similarity">
    <text evidence="2 7">Belongs to the cytochrome P450 family.</text>
</comment>
<keyword evidence="3 7" id="KW-0479">Metal-binding</keyword>
<name>A0A9W9C852_9PLEO</name>